<proteinExistence type="predicted"/>
<dbReference type="PANTHER" id="PTHR46718">
    <property type="entry name" value="ASPARTATE-SEMIALDEHYDE DEHYDROGENASE"/>
    <property type="match status" value="1"/>
</dbReference>
<dbReference type="Gene3D" id="3.30.360.10">
    <property type="entry name" value="Dihydrodipicolinate Reductase, domain 2"/>
    <property type="match status" value="1"/>
</dbReference>
<protein>
    <submittedName>
        <fullName evidence="2">Aspartate semialdehyde dehydrogenase</fullName>
    </submittedName>
</protein>
<organism evidence="2 3">
    <name type="scientific">Epibacterium ulvae</name>
    <dbReference type="NCBI Taxonomy" id="1156985"/>
    <lineage>
        <taxon>Bacteria</taxon>
        <taxon>Pseudomonadati</taxon>
        <taxon>Pseudomonadota</taxon>
        <taxon>Alphaproteobacteria</taxon>
        <taxon>Rhodobacterales</taxon>
        <taxon>Roseobacteraceae</taxon>
        <taxon>Epibacterium</taxon>
    </lineage>
</organism>
<accession>A0A1G5QGC7</accession>
<evidence type="ECO:0000313" key="2">
    <source>
        <dbReference type="EMBL" id="SCZ60777.1"/>
    </source>
</evidence>
<dbReference type="Proteomes" id="UP000198767">
    <property type="component" value="Unassembled WGS sequence"/>
</dbReference>
<dbReference type="STRING" id="1156985.SAMN04488118_104150"/>
<dbReference type="GO" id="GO:0051287">
    <property type="term" value="F:NAD binding"/>
    <property type="evidence" value="ECO:0007669"/>
    <property type="project" value="InterPro"/>
</dbReference>
<dbReference type="InterPro" id="IPR051823">
    <property type="entry name" value="ASADH-related"/>
</dbReference>
<keyword evidence="3" id="KW-1185">Reference proteome</keyword>
<dbReference type="InterPro" id="IPR036291">
    <property type="entry name" value="NAD(P)-bd_dom_sf"/>
</dbReference>
<dbReference type="InterPro" id="IPR000534">
    <property type="entry name" value="Semialdehyde_DH_NAD-bd"/>
</dbReference>
<dbReference type="SUPFAM" id="SSF55347">
    <property type="entry name" value="Glyceraldehyde-3-phosphate dehydrogenase-like, C-terminal domain"/>
    <property type="match status" value="1"/>
</dbReference>
<dbReference type="Gene3D" id="3.40.50.720">
    <property type="entry name" value="NAD(P)-binding Rossmann-like Domain"/>
    <property type="match status" value="1"/>
</dbReference>
<dbReference type="GO" id="GO:0009088">
    <property type="term" value="P:threonine biosynthetic process"/>
    <property type="evidence" value="ECO:0007669"/>
    <property type="project" value="TreeGrafter"/>
</dbReference>
<dbReference type="RefSeq" id="WP_090217872.1">
    <property type="nucleotide sequence ID" value="NZ_FMWG01000004.1"/>
</dbReference>
<dbReference type="AlphaFoldDB" id="A0A1G5QGC7"/>
<dbReference type="Pfam" id="PF01118">
    <property type="entry name" value="Semialdhyde_dh"/>
    <property type="match status" value="1"/>
</dbReference>
<dbReference type="GO" id="GO:0004073">
    <property type="term" value="F:aspartate-semialdehyde dehydrogenase activity"/>
    <property type="evidence" value="ECO:0007669"/>
    <property type="project" value="TreeGrafter"/>
</dbReference>
<dbReference type="OrthoDB" id="7832720at2"/>
<dbReference type="GO" id="GO:0009086">
    <property type="term" value="P:methionine biosynthetic process"/>
    <property type="evidence" value="ECO:0007669"/>
    <property type="project" value="TreeGrafter"/>
</dbReference>
<dbReference type="EMBL" id="FMWG01000004">
    <property type="protein sequence ID" value="SCZ60777.1"/>
    <property type="molecule type" value="Genomic_DNA"/>
</dbReference>
<evidence type="ECO:0000259" key="1">
    <source>
        <dbReference type="Pfam" id="PF01118"/>
    </source>
</evidence>
<name>A0A1G5QGC7_9RHOB</name>
<dbReference type="PANTHER" id="PTHR46718:SF1">
    <property type="entry name" value="ASPARTATE-SEMIALDEHYDE DEHYDROGENASE"/>
    <property type="match status" value="1"/>
</dbReference>
<evidence type="ECO:0000313" key="3">
    <source>
        <dbReference type="Proteomes" id="UP000198767"/>
    </source>
</evidence>
<dbReference type="SUPFAM" id="SSF51735">
    <property type="entry name" value="NAD(P)-binding Rossmann-fold domains"/>
    <property type="match status" value="1"/>
</dbReference>
<reference evidence="2 3" key="1">
    <citation type="submission" date="2016-10" db="EMBL/GenBank/DDBJ databases">
        <authorList>
            <person name="de Groot N.N."/>
        </authorList>
    </citation>
    <scope>NUCLEOTIDE SEQUENCE [LARGE SCALE GENOMIC DNA]</scope>
    <source>
        <strain evidence="2 3">U95</strain>
    </source>
</reference>
<gene>
    <name evidence="2" type="ORF">SAMN04488118_104150</name>
</gene>
<feature type="domain" description="Semialdehyde dehydrogenase NAD-binding" evidence="1">
    <location>
        <begin position="5"/>
        <end position="108"/>
    </location>
</feature>
<sequence>MAIKLSIFGALGLLGQHLIDQLLPDPDFEIISLHDHRHRESHTDLPWFAGPEARQFALKTPIFSPSDAAKGDLILSFLPDEGAEDIEKQHLQNGARVISHCEYARFQGALLMPDVRSTVSNEETLWSTPNCTTAMCALPLALIHKEFGVEAVHATTLQAISGTDLPGMPAYLAHDHVISPLEGEARALERELALLFDKAFPVSCAATRVPVWRSHTISLMIKLGTASVHAEDLARILSHDPKILVASKAPLLPPWQIECVRDDLMCTIDAIQPMPDGWFKMSLRGDNLGQATTGLMASLAKTLGKGQQGQIPNSPHAPQ</sequence>
<dbReference type="CDD" id="cd18130">
    <property type="entry name" value="ASADH_C_arch_fung_like"/>
    <property type="match status" value="1"/>
</dbReference>